<reference evidence="1 2" key="1">
    <citation type="submission" date="2019-11" db="EMBL/GenBank/DDBJ databases">
        <title>Epiphytic Pseudomonas syringae from cherry orchards.</title>
        <authorList>
            <person name="Hulin M.T."/>
        </authorList>
    </citation>
    <scope>NUCLEOTIDE SEQUENCE [LARGE SCALE GENOMIC DNA]</scope>
    <source>
        <strain evidence="1 2">PA-3-2A</strain>
    </source>
</reference>
<gene>
    <name evidence="1" type="ORF">GIV68_15655</name>
</gene>
<keyword evidence="2" id="KW-1185">Reference proteome</keyword>
<organism evidence="1 2">
    <name type="scientific">Pseudomonas salomonii</name>
    <dbReference type="NCBI Taxonomy" id="191391"/>
    <lineage>
        <taxon>Bacteria</taxon>
        <taxon>Pseudomonadati</taxon>
        <taxon>Pseudomonadota</taxon>
        <taxon>Gammaproteobacteria</taxon>
        <taxon>Pseudomonadales</taxon>
        <taxon>Pseudomonadaceae</taxon>
        <taxon>Pseudomonas</taxon>
    </lineage>
</organism>
<dbReference type="EMBL" id="WKAT01000030">
    <property type="protein sequence ID" value="MCF5546173.1"/>
    <property type="molecule type" value="Genomic_DNA"/>
</dbReference>
<dbReference type="Proteomes" id="UP000814158">
    <property type="component" value="Unassembled WGS sequence"/>
</dbReference>
<comment type="caution">
    <text evidence="1">The sequence shown here is derived from an EMBL/GenBank/DDBJ whole genome shotgun (WGS) entry which is preliminary data.</text>
</comment>
<protein>
    <submittedName>
        <fullName evidence="1">Uncharacterized protein</fullName>
    </submittedName>
</protein>
<evidence type="ECO:0000313" key="1">
    <source>
        <dbReference type="EMBL" id="MCF5546173.1"/>
    </source>
</evidence>
<evidence type="ECO:0000313" key="2">
    <source>
        <dbReference type="Proteomes" id="UP000814158"/>
    </source>
</evidence>
<proteinExistence type="predicted"/>
<sequence>MVDYGLTVINDSGSTVISSKRKVLVFSERGSFLITSQFTNRPGLGVYNFLKPVKTLAPPQIFLRTVSANNSSITLYIVTTTGSPGNWTGVGFMSAAGGVDLQRHNMEIVVCKYSDELPKSGYGMIIRDDKGQMLFSSDDRVVRYSRFSKVWTKIAGATVDAYQADVTPSEEEFICLTQMDRGVNWFTRQANYATLQIRRNNAPVMRLQVDYQPFGNYYQGTNGTCFSIPICKFPIDRYYNE</sequence>
<name>A0ABS9GKE0_9PSED</name>
<accession>A0ABS9GKE0</accession>